<dbReference type="Proteomes" id="UP000504636">
    <property type="component" value="Unplaced"/>
</dbReference>
<dbReference type="EMBL" id="MU003708">
    <property type="protein sequence ID" value="KAF2805901.1"/>
    <property type="molecule type" value="Genomic_DNA"/>
</dbReference>
<reference evidence="3" key="2">
    <citation type="submission" date="2020-04" db="EMBL/GenBank/DDBJ databases">
        <authorList>
            <consortium name="NCBI Genome Project"/>
        </authorList>
    </citation>
    <scope>NUCLEOTIDE SEQUENCE</scope>
    <source>
        <strain evidence="3">CBS 304.34</strain>
    </source>
</reference>
<gene>
    <name evidence="1 3" type="ORF">BDZ99DRAFT_479925</name>
</gene>
<evidence type="ECO:0000313" key="2">
    <source>
        <dbReference type="Proteomes" id="UP000504636"/>
    </source>
</evidence>
<accession>A0A6A6YAQ1</accession>
<sequence length="266" mass="30630">MPSLASPPSADAEFMQFAAYFLLELFLTIRPEFFPFFWSAIYCERAVGDCRIVRYRCQQAGQWTVPQNLDPQIAKALLCFTMCDDAPVVLALILNDLFGHETIAVVTLRVIPNLWLLRHGELVSPRLGDITRSHTIVRVGQMVLDLTGSQFLHTKPWGPLADYLQAYTQDPDHPYLFQQMSLDEKWQNMPKNVGRDYLNAIVTLLRERLFATYKAWLEKEGLSMKQVLSKAHKRKELIEALRLCAKTAAVECKEEWKKKYPECNFG</sequence>
<evidence type="ECO:0000313" key="3">
    <source>
        <dbReference type="RefSeq" id="XP_033572865.1"/>
    </source>
</evidence>
<evidence type="ECO:0000313" key="1">
    <source>
        <dbReference type="EMBL" id="KAF2805901.1"/>
    </source>
</evidence>
<reference evidence="3" key="3">
    <citation type="submission" date="2025-04" db="UniProtKB">
        <authorList>
            <consortium name="RefSeq"/>
        </authorList>
    </citation>
    <scope>IDENTIFICATION</scope>
    <source>
        <strain evidence="3">CBS 304.34</strain>
    </source>
</reference>
<protein>
    <submittedName>
        <fullName evidence="1 3">Uncharacterized protein</fullName>
    </submittedName>
</protein>
<dbReference type="RefSeq" id="XP_033572865.1">
    <property type="nucleotide sequence ID" value="XM_033722295.1"/>
</dbReference>
<proteinExistence type="predicted"/>
<reference evidence="1 3" key="1">
    <citation type="journal article" date="2020" name="Stud. Mycol.">
        <title>101 Dothideomycetes genomes: a test case for predicting lifestyles and emergence of pathogens.</title>
        <authorList>
            <person name="Haridas S."/>
            <person name="Albert R."/>
            <person name="Binder M."/>
            <person name="Bloem J."/>
            <person name="Labutti K."/>
            <person name="Salamov A."/>
            <person name="Andreopoulos B."/>
            <person name="Baker S."/>
            <person name="Barry K."/>
            <person name="Bills G."/>
            <person name="Bluhm B."/>
            <person name="Cannon C."/>
            <person name="Castanera R."/>
            <person name="Culley D."/>
            <person name="Daum C."/>
            <person name="Ezra D."/>
            <person name="Gonzalez J."/>
            <person name="Henrissat B."/>
            <person name="Kuo A."/>
            <person name="Liang C."/>
            <person name="Lipzen A."/>
            <person name="Lutzoni F."/>
            <person name="Magnuson J."/>
            <person name="Mondo S."/>
            <person name="Nolan M."/>
            <person name="Ohm R."/>
            <person name="Pangilinan J."/>
            <person name="Park H.-J."/>
            <person name="Ramirez L."/>
            <person name="Alfaro M."/>
            <person name="Sun H."/>
            <person name="Tritt A."/>
            <person name="Yoshinaga Y."/>
            <person name="Zwiers L.-H."/>
            <person name="Turgeon B."/>
            <person name="Goodwin S."/>
            <person name="Spatafora J."/>
            <person name="Crous P."/>
            <person name="Grigoriev I."/>
        </authorList>
    </citation>
    <scope>NUCLEOTIDE SEQUENCE</scope>
    <source>
        <strain evidence="1 3">CBS 304.34</strain>
    </source>
</reference>
<dbReference type="AlphaFoldDB" id="A0A6A6YAQ1"/>
<dbReference type="GeneID" id="54463188"/>
<name>A0A6A6YAQ1_9PEZI</name>
<keyword evidence="2" id="KW-1185">Reference proteome</keyword>
<organism evidence="1">
    <name type="scientific">Mytilinidion resinicola</name>
    <dbReference type="NCBI Taxonomy" id="574789"/>
    <lineage>
        <taxon>Eukaryota</taxon>
        <taxon>Fungi</taxon>
        <taxon>Dikarya</taxon>
        <taxon>Ascomycota</taxon>
        <taxon>Pezizomycotina</taxon>
        <taxon>Dothideomycetes</taxon>
        <taxon>Pleosporomycetidae</taxon>
        <taxon>Mytilinidiales</taxon>
        <taxon>Mytilinidiaceae</taxon>
        <taxon>Mytilinidion</taxon>
    </lineage>
</organism>